<gene>
    <name evidence="1" type="ORF">ILEXP_LOCUS7277</name>
</gene>
<proteinExistence type="predicted"/>
<dbReference type="EMBL" id="CAUOFW020000995">
    <property type="protein sequence ID" value="CAK9139863.1"/>
    <property type="molecule type" value="Genomic_DNA"/>
</dbReference>
<comment type="caution">
    <text evidence="1">The sequence shown here is derived from an EMBL/GenBank/DDBJ whole genome shotgun (WGS) entry which is preliminary data.</text>
</comment>
<sequence length="118" mass="13033">MSSRHLSLSLSLHIFPSTYMFFNSLTCLSLSLPSSAKQQPHLFSTPPPTTAITTANDSQCSCSGVRRSSEIDHHPPIGPTNTVEFIPINTLEFQFVPSSTIFLEAVSYFYILTHGQRA</sequence>
<evidence type="ECO:0000313" key="2">
    <source>
        <dbReference type="Proteomes" id="UP001642360"/>
    </source>
</evidence>
<dbReference type="AlphaFoldDB" id="A0ABC8R4F8"/>
<dbReference type="Proteomes" id="UP001642360">
    <property type="component" value="Unassembled WGS sequence"/>
</dbReference>
<keyword evidence="2" id="KW-1185">Reference proteome</keyword>
<evidence type="ECO:0000313" key="1">
    <source>
        <dbReference type="EMBL" id="CAK9139863.1"/>
    </source>
</evidence>
<accession>A0ABC8R4F8</accession>
<name>A0ABC8R4F8_9AQUA</name>
<protein>
    <submittedName>
        <fullName evidence="1">Uncharacterized protein</fullName>
    </submittedName>
</protein>
<reference evidence="1 2" key="1">
    <citation type="submission" date="2024-02" db="EMBL/GenBank/DDBJ databases">
        <authorList>
            <person name="Vignale AGUSTIN F."/>
            <person name="Sosa J E."/>
            <person name="Modenutti C."/>
        </authorList>
    </citation>
    <scope>NUCLEOTIDE SEQUENCE [LARGE SCALE GENOMIC DNA]</scope>
</reference>
<organism evidence="1 2">
    <name type="scientific">Ilex paraguariensis</name>
    <name type="common">yerba mate</name>
    <dbReference type="NCBI Taxonomy" id="185542"/>
    <lineage>
        <taxon>Eukaryota</taxon>
        <taxon>Viridiplantae</taxon>
        <taxon>Streptophyta</taxon>
        <taxon>Embryophyta</taxon>
        <taxon>Tracheophyta</taxon>
        <taxon>Spermatophyta</taxon>
        <taxon>Magnoliopsida</taxon>
        <taxon>eudicotyledons</taxon>
        <taxon>Gunneridae</taxon>
        <taxon>Pentapetalae</taxon>
        <taxon>asterids</taxon>
        <taxon>campanulids</taxon>
        <taxon>Aquifoliales</taxon>
        <taxon>Aquifoliaceae</taxon>
        <taxon>Ilex</taxon>
    </lineage>
</organism>